<organism evidence="1 2">
    <name type="scientific">Mycena sanguinolenta</name>
    <dbReference type="NCBI Taxonomy" id="230812"/>
    <lineage>
        <taxon>Eukaryota</taxon>
        <taxon>Fungi</taxon>
        <taxon>Dikarya</taxon>
        <taxon>Basidiomycota</taxon>
        <taxon>Agaricomycotina</taxon>
        <taxon>Agaricomycetes</taxon>
        <taxon>Agaricomycetidae</taxon>
        <taxon>Agaricales</taxon>
        <taxon>Marasmiineae</taxon>
        <taxon>Mycenaceae</taxon>
        <taxon>Mycena</taxon>
    </lineage>
</organism>
<name>A0A8H6ZER5_9AGAR</name>
<comment type="caution">
    <text evidence="1">The sequence shown here is derived from an EMBL/GenBank/DDBJ whole genome shotgun (WGS) entry which is preliminary data.</text>
</comment>
<dbReference type="EMBL" id="JACAZH010000002">
    <property type="protein sequence ID" value="KAF7375526.1"/>
    <property type="molecule type" value="Genomic_DNA"/>
</dbReference>
<dbReference type="Proteomes" id="UP000623467">
    <property type="component" value="Unassembled WGS sequence"/>
</dbReference>
<evidence type="ECO:0000313" key="1">
    <source>
        <dbReference type="EMBL" id="KAF7375526.1"/>
    </source>
</evidence>
<reference evidence="1" key="1">
    <citation type="submission" date="2020-05" db="EMBL/GenBank/DDBJ databases">
        <title>Mycena genomes resolve the evolution of fungal bioluminescence.</title>
        <authorList>
            <person name="Tsai I.J."/>
        </authorList>
    </citation>
    <scope>NUCLEOTIDE SEQUENCE</scope>
    <source>
        <strain evidence="1">160909Yilan</strain>
    </source>
</reference>
<dbReference type="PANTHER" id="PTHR31912">
    <property type="entry name" value="IP13529P"/>
    <property type="match status" value="1"/>
</dbReference>
<dbReference type="PANTHER" id="PTHR31912:SF34">
    <property type="entry name" value="NOTOCHORD-RELATED PROTEIN"/>
    <property type="match status" value="1"/>
</dbReference>
<dbReference type="OrthoDB" id="2506088at2759"/>
<sequence length="126" mass="14533">MNPLLDIAGLDPSQDTPIELLHTILLGVIKYVWHHMNTEKWSDADRHLLAIRLQSTDTTGLTVPPIRTAYMIQYKNNLIGKHFKTLMQILSFHVHEISMPEQFTLIKAATELCARLWVPEIDDMEE</sequence>
<evidence type="ECO:0000313" key="2">
    <source>
        <dbReference type="Proteomes" id="UP000623467"/>
    </source>
</evidence>
<gene>
    <name evidence="1" type="ORF">MSAN_00440800</name>
</gene>
<proteinExistence type="predicted"/>
<accession>A0A8H6ZER5</accession>
<protein>
    <submittedName>
        <fullName evidence="1">Uncharacterized protein</fullName>
    </submittedName>
</protein>
<dbReference type="AlphaFoldDB" id="A0A8H6ZER5"/>
<keyword evidence="2" id="KW-1185">Reference proteome</keyword>